<dbReference type="EMBL" id="BAABRN010000047">
    <property type="protein sequence ID" value="GAA5503365.1"/>
    <property type="molecule type" value="Genomic_DNA"/>
</dbReference>
<evidence type="ECO:0008006" key="3">
    <source>
        <dbReference type="Google" id="ProtNLM"/>
    </source>
</evidence>
<dbReference type="RefSeq" id="WP_353543336.1">
    <property type="nucleotide sequence ID" value="NZ_BAABRN010000047.1"/>
</dbReference>
<keyword evidence="2" id="KW-1185">Reference proteome</keyword>
<proteinExistence type="predicted"/>
<organism evidence="1 2">
    <name type="scientific">Deinococcus xinjiangensis</name>
    <dbReference type="NCBI Taxonomy" id="457454"/>
    <lineage>
        <taxon>Bacteria</taxon>
        <taxon>Thermotogati</taxon>
        <taxon>Deinococcota</taxon>
        <taxon>Deinococci</taxon>
        <taxon>Deinococcales</taxon>
        <taxon>Deinococcaceae</taxon>
        <taxon>Deinococcus</taxon>
    </lineage>
</organism>
<reference evidence="1 2" key="1">
    <citation type="submission" date="2024-02" db="EMBL/GenBank/DDBJ databases">
        <title>Deinococcus xinjiangensis NBRC 107630.</title>
        <authorList>
            <person name="Ichikawa N."/>
            <person name="Katano-Makiyama Y."/>
            <person name="Hidaka K."/>
        </authorList>
    </citation>
    <scope>NUCLEOTIDE SEQUENCE [LARGE SCALE GENOMIC DNA]</scope>
    <source>
        <strain evidence="1 2">NBRC 107630</strain>
    </source>
</reference>
<protein>
    <recommendedName>
        <fullName evidence="3">DUF4340 domain-containing protein</fullName>
    </recommendedName>
</protein>
<dbReference type="Proteomes" id="UP001458946">
    <property type="component" value="Unassembled WGS sequence"/>
</dbReference>
<gene>
    <name evidence="1" type="ORF">Dxin01_03122</name>
</gene>
<name>A0ABP9VFM0_9DEIO</name>
<sequence length="416" mass="46836">MGEAKRRKQLGLMPTVYPYEAEITSDGQVTLLRAPEDAALAAKLQEGLEKTQLTGEAWASEYRTARILSGAERRTFRTVQDVASLPVPNLRRVSGDVVLNKTLQDIGGVAIAFDGGVIRLKQQQHSFDGKKWESFPAFRDPIRVLRTLQEHPAFEVQGESLGQFRAEQYAEGRIDIEPDPPEGTLELLEDSAREWHGATPEQWAEIHYELTGHEGEVPQVKRTFFELRRPSPLQNPSRMVFNTRHNTEVYPLEGMTYSLDGETWHSYEDPEAEGQEDDFMSAFGDLLDMETVQVTVHADGRVEWEEGEVPAEQAGRVQAELRETTGAGNAENWAAWSKEMLLDTFNTEAEEGKEFPVPVAVRLDVPKDALEDPDPLGQTFIESEVTFDGENWRDLYDEEVPQELLLAIANLKPNGE</sequence>
<accession>A0ABP9VFM0</accession>
<evidence type="ECO:0000313" key="1">
    <source>
        <dbReference type="EMBL" id="GAA5503365.1"/>
    </source>
</evidence>
<comment type="caution">
    <text evidence="1">The sequence shown here is derived from an EMBL/GenBank/DDBJ whole genome shotgun (WGS) entry which is preliminary data.</text>
</comment>
<evidence type="ECO:0000313" key="2">
    <source>
        <dbReference type="Proteomes" id="UP001458946"/>
    </source>
</evidence>